<accession>A0A7W9LL54</accession>
<dbReference type="AlphaFoldDB" id="A0A7W9LL54"/>
<gene>
    <name evidence="1" type="ORF">HD601_002374</name>
</gene>
<reference evidence="1 2" key="1">
    <citation type="submission" date="2020-08" db="EMBL/GenBank/DDBJ databases">
        <title>Sequencing the genomes of 1000 actinobacteria strains.</title>
        <authorList>
            <person name="Klenk H.-P."/>
        </authorList>
    </citation>
    <scope>NUCLEOTIDE SEQUENCE [LARGE SCALE GENOMIC DNA]</scope>
    <source>
        <strain evidence="1 2">DSM 102122</strain>
    </source>
</reference>
<proteinExistence type="predicted"/>
<comment type="caution">
    <text evidence="1">The sequence shown here is derived from an EMBL/GenBank/DDBJ whole genome shotgun (WGS) entry which is preliminary data.</text>
</comment>
<keyword evidence="2" id="KW-1185">Reference proteome</keyword>
<evidence type="ECO:0000313" key="1">
    <source>
        <dbReference type="EMBL" id="MBB5787799.1"/>
    </source>
</evidence>
<dbReference type="InterPro" id="IPR023393">
    <property type="entry name" value="START-like_dom_sf"/>
</dbReference>
<dbReference type="RefSeq" id="WP_221440859.1">
    <property type="nucleotide sequence ID" value="NZ_JACHMM010000001.1"/>
</dbReference>
<evidence type="ECO:0008006" key="3">
    <source>
        <dbReference type="Google" id="ProtNLM"/>
    </source>
</evidence>
<dbReference type="Gene3D" id="3.30.530.20">
    <property type="match status" value="1"/>
</dbReference>
<dbReference type="Proteomes" id="UP000542813">
    <property type="component" value="Unassembled WGS sequence"/>
</dbReference>
<evidence type="ECO:0000313" key="2">
    <source>
        <dbReference type="Proteomes" id="UP000542813"/>
    </source>
</evidence>
<dbReference type="SUPFAM" id="SSF55961">
    <property type="entry name" value="Bet v1-like"/>
    <property type="match status" value="1"/>
</dbReference>
<organism evidence="1 2">
    <name type="scientific">Jiangella mangrovi</name>
    <dbReference type="NCBI Taxonomy" id="1524084"/>
    <lineage>
        <taxon>Bacteria</taxon>
        <taxon>Bacillati</taxon>
        <taxon>Actinomycetota</taxon>
        <taxon>Actinomycetes</taxon>
        <taxon>Jiangellales</taxon>
        <taxon>Jiangellaceae</taxon>
        <taxon>Jiangella</taxon>
    </lineage>
</organism>
<dbReference type="EMBL" id="JACHMM010000001">
    <property type="protein sequence ID" value="MBB5787799.1"/>
    <property type="molecule type" value="Genomic_DNA"/>
</dbReference>
<sequence length="151" mass="16133">MSDHAAPPALPFVDEHRLLVPAPPDVVWRALTAHVRTPEPALLHAVLATRPRRAAGTGLEPGAAVPGFAVAEVEPERRVRLTGRHRFSVYALTFTLDPAPGGTVVGARTEAAFPGPHGRIYRLLVMTSGAHRAAVGRILRDVRRRAVPSSG</sequence>
<dbReference type="InterPro" id="IPR019587">
    <property type="entry name" value="Polyketide_cyclase/dehydratase"/>
</dbReference>
<dbReference type="Pfam" id="PF10604">
    <property type="entry name" value="Polyketide_cyc2"/>
    <property type="match status" value="1"/>
</dbReference>
<protein>
    <recommendedName>
        <fullName evidence="3">DUF2867 domain-containing protein</fullName>
    </recommendedName>
</protein>
<name>A0A7W9LL54_9ACTN</name>